<comment type="cofactor">
    <cofactor evidence="1">
        <name>Mg(2+)</name>
        <dbReference type="ChEBI" id="CHEBI:18420"/>
    </cofactor>
</comment>
<dbReference type="CDD" id="cd01949">
    <property type="entry name" value="GGDEF"/>
    <property type="match status" value="1"/>
</dbReference>
<dbReference type="PANTHER" id="PTHR46663">
    <property type="entry name" value="DIGUANYLATE CYCLASE DGCT-RELATED"/>
    <property type="match status" value="1"/>
</dbReference>
<dbReference type="Gene3D" id="3.30.70.270">
    <property type="match status" value="1"/>
</dbReference>
<dbReference type="Gene3D" id="3.30.450.20">
    <property type="entry name" value="PAS domain"/>
    <property type="match status" value="1"/>
</dbReference>
<dbReference type="InterPro" id="IPR043128">
    <property type="entry name" value="Rev_trsase/Diguanyl_cyclase"/>
</dbReference>
<feature type="domain" description="GGDEF" evidence="3">
    <location>
        <begin position="182"/>
        <end position="315"/>
    </location>
</feature>
<dbReference type="InterPro" id="IPR000014">
    <property type="entry name" value="PAS"/>
</dbReference>
<dbReference type="EMBL" id="CP013099">
    <property type="protein sequence ID" value="ALP54000.1"/>
    <property type="molecule type" value="Genomic_DNA"/>
</dbReference>
<keyword evidence="5" id="KW-1185">Reference proteome</keyword>
<dbReference type="PANTHER" id="PTHR46663:SF2">
    <property type="entry name" value="GGDEF DOMAIN-CONTAINING PROTEIN"/>
    <property type="match status" value="1"/>
</dbReference>
<dbReference type="InterPro" id="IPR029787">
    <property type="entry name" value="Nucleotide_cyclase"/>
</dbReference>
<feature type="domain" description="PAS" evidence="2">
    <location>
        <begin position="27"/>
        <end position="77"/>
    </location>
</feature>
<dbReference type="STRING" id="1748243.Tel_13140"/>
<evidence type="ECO:0000313" key="5">
    <source>
        <dbReference type="Proteomes" id="UP000055136"/>
    </source>
</evidence>
<dbReference type="InterPro" id="IPR000160">
    <property type="entry name" value="GGDEF_dom"/>
</dbReference>
<accession>A0A0S2TFR0</accession>
<proteinExistence type="predicted"/>
<evidence type="ECO:0000313" key="4">
    <source>
        <dbReference type="EMBL" id="ALP54000.1"/>
    </source>
</evidence>
<dbReference type="InterPro" id="IPR035965">
    <property type="entry name" value="PAS-like_dom_sf"/>
</dbReference>
<dbReference type="SMART" id="SM00267">
    <property type="entry name" value="GGDEF"/>
    <property type="match status" value="1"/>
</dbReference>
<dbReference type="FunFam" id="3.30.70.270:FF:000001">
    <property type="entry name" value="Diguanylate cyclase domain protein"/>
    <property type="match status" value="1"/>
</dbReference>
<evidence type="ECO:0000259" key="3">
    <source>
        <dbReference type="PROSITE" id="PS50887"/>
    </source>
</evidence>
<dbReference type="PROSITE" id="PS50112">
    <property type="entry name" value="PAS"/>
    <property type="match status" value="1"/>
</dbReference>
<sequence>MAVDVGNNCSQAQIKDDAGVSDLAWCLMDSLAAPLVAVNMDQKIFYLNQAAEGFLGNTFSSAVGKHWGEVIRLFHEDQPVDSVTQDDSVLPESLPKHGLWYLMQHDDGRMIPVRLSIAYTRRSPDVNPSGMSIVIHEVGAIKRAVDQLNHQSTHDGLTGIVNRREIEKRIERLLNKSKQSGQAHALLFLDLDGFKLINDAYGHQAGDEVLRQVVKLFNSIVRERDTVARYGGDEFMLLLEHCSMQDAVAAARMLRATLREYALSWQGREIEIDVSIGVVAVDYRYGDLASVITKADEACYRAKRSCRTKIFTVPPAGDL</sequence>
<evidence type="ECO:0000256" key="1">
    <source>
        <dbReference type="ARBA" id="ARBA00001946"/>
    </source>
</evidence>
<dbReference type="CDD" id="cd00130">
    <property type="entry name" value="PAS"/>
    <property type="match status" value="1"/>
</dbReference>
<dbReference type="SUPFAM" id="SSF55073">
    <property type="entry name" value="Nucleotide cyclase"/>
    <property type="match status" value="1"/>
</dbReference>
<dbReference type="NCBIfam" id="TIGR00229">
    <property type="entry name" value="sensory_box"/>
    <property type="match status" value="1"/>
</dbReference>
<dbReference type="SUPFAM" id="SSF55785">
    <property type="entry name" value="PYP-like sensor domain (PAS domain)"/>
    <property type="match status" value="1"/>
</dbReference>
<dbReference type="GO" id="GO:0003824">
    <property type="term" value="F:catalytic activity"/>
    <property type="evidence" value="ECO:0007669"/>
    <property type="project" value="UniProtKB-ARBA"/>
</dbReference>
<dbReference type="InterPro" id="IPR052163">
    <property type="entry name" value="DGC-Regulatory_Protein"/>
</dbReference>
<dbReference type="AlphaFoldDB" id="A0A0S2TFR0"/>
<gene>
    <name evidence="4" type="ORF">Tel_13140</name>
</gene>
<reference evidence="4" key="1">
    <citation type="submission" date="2015-10" db="EMBL/GenBank/DDBJ databases">
        <title>Description of Candidatus Tenderia electrophaga gen. nov, sp. nov., an Uncultivated Electroautotroph from a Biocathode Enrichment.</title>
        <authorList>
            <person name="Eddie B.J."/>
            <person name="Malanoski A.P."/>
            <person name="Wang Z."/>
            <person name="Hall R.J."/>
            <person name="Oh S.D."/>
            <person name="Heiner C."/>
            <person name="Lin B."/>
            <person name="Strycharz-Glaven S.M."/>
        </authorList>
    </citation>
    <scope>NUCLEOTIDE SEQUENCE [LARGE SCALE GENOMIC DNA]</scope>
    <source>
        <strain evidence="4">NRL1</strain>
    </source>
</reference>
<dbReference type="PROSITE" id="PS50887">
    <property type="entry name" value="GGDEF"/>
    <property type="match status" value="1"/>
</dbReference>
<protein>
    <recommendedName>
        <fullName evidence="6">GGDEF domain-containing protein</fullName>
    </recommendedName>
</protein>
<name>A0A0S2TFR0_9GAMM</name>
<dbReference type="NCBIfam" id="TIGR00254">
    <property type="entry name" value="GGDEF"/>
    <property type="match status" value="1"/>
</dbReference>
<dbReference type="KEGG" id="tee:Tel_13140"/>
<evidence type="ECO:0000259" key="2">
    <source>
        <dbReference type="PROSITE" id="PS50112"/>
    </source>
</evidence>
<organism evidence="4 5">
    <name type="scientific">Candidatus Tenderia electrophaga</name>
    <dbReference type="NCBI Taxonomy" id="1748243"/>
    <lineage>
        <taxon>Bacteria</taxon>
        <taxon>Pseudomonadati</taxon>
        <taxon>Pseudomonadota</taxon>
        <taxon>Gammaproteobacteria</taxon>
        <taxon>Candidatus Tenderiales</taxon>
        <taxon>Candidatus Tenderiaceae</taxon>
        <taxon>Candidatus Tenderia</taxon>
    </lineage>
</organism>
<dbReference type="Proteomes" id="UP000055136">
    <property type="component" value="Chromosome"/>
</dbReference>
<dbReference type="Pfam" id="PF00990">
    <property type="entry name" value="GGDEF"/>
    <property type="match status" value="1"/>
</dbReference>
<evidence type="ECO:0008006" key="6">
    <source>
        <dbReference type="Google" id="ProtNLM"/>
    </source>
</evidence>